<dbReference type="EMBL" id="CP094528">
    <property type="protein sequence ID" value="UOE43481.1"/>
    <property type="molecule type" value="Genomic_DNA"/>
</dbReference>
<organism evidence="5 6">
    <name type="scientific">Agromyces larvae</name>
    <dbReference type="NCBI Taxonomy" id="2929802"/>
    <lineage>
        <taxon>Bacteria</taxon>
        <taxon>Bacillati</taxon>
        <taxon>Actinomycetota</taxon>
        <taxon>Actinomycetes</taxon>
        <taxon>Micrococcales</taxon>
        <taxon>Microbacteriaceae</taxon>
        <taxon>Agromyces</taxon>
    </lineage>
</organism>
<dbReference type="Pfam" id="PF01613">
    <property type="entry name" value="Flavin_Reduct"/>
    <property type="match status" value="1"/>
</dbReference>
<dbReference type="SUPFAM" id="SSF50475">
    <property type="entry name" value="FMN-binding split barrel"/>
    <property type="match status" value="1"/>
</dbReference>
<evidence type="ECO:0000256" key="3">
    <source>
        <dbReference type="ARBA" id="ARBA00038054"/>
    </source>
</evidence>
<dbReference type="InterPro" id="IPR052174">
    <property type="entry name" value="Flavoredoxin"/>
</dbReference>
<gene>
    <name evidence="5" type="ORF">MTO99_15065</name>
</gene>
<evidence type="ECO:0000256" key="2">
    <source>
        <dbReference type="ARBA" id="ARBA00022630"/>
    </source>
</evidence>
<sequence>MPEPDDHLVIEPSVLYVGTPVYLVSTVNPDGSPNLAPASSHWALGRMLVLGLETDGRTVENLVDRPELTVNFPSGALWRNVERLSTVTGRDPVPDAKAAHYRFEPEKFERAGLSPVASDLVAPPRVRECPLQFEANVRRMTPGVDPGYLMVEAEVVRVHALPSLVVPGTDHLDPRAWHPLIYSFRHYFDRGSELGWTRKSRTAPTPPEIARWESFGGTWEVADVADSSATVRLCRCDGGEEVSRITSSEPAFVAWATVMAS</sequence>
<comment type="similarity">
    <text evidence="3">Belongs to the flavoredoxin family.</text>
</comment>
<evidence type="ECO:0000256" key="1">
    <source>
        <dbReference type="ARBA" id="ARBA00001917"/>
    </source>
</evidence>
<feature type="domain" description="Flavin reductase like" evidence="4">
    <location>
        <begin position="18"/>
        <end position="188"/>
    </location>
</feature>
<dbReference type="Gene3D" id="2.30.110.10">
    <property type="entry name" value="Electron Transport, Fmn-binding Protein, Chain A"/>
    <property type="match status" value="1"/>
</dbReference>
<evidence type="ECO:0000313" key="5">
    <source>
        <dbReference type="EMBL" id="UOE43481.1"/>
    </source>
</evidence>
<dbReference type="InterPro" id="IPR002563">
    <property type="entry name" value="Flavin_Rdtase-like_dom"/>
</dbReference>
<keyword evidence="6" id="KW-1185">Reference proteome</keyword>
<dbReference type="PANTHER" id="PTHR43567">
    <property type="entry name" value="FLAVOREDOXIN-RELATED-RELATED"/>
    <property type="match status" value="1"/>
</dbReference>
<name>A0ABY4C0K6_9MICO</name>
<dbReference type="RefSeq" id="WP_243554498.1">
    <property type="nucleotide sequence ID" value="NZ_CP094528.1"/>
</dbReference>
<keyword evidence="2" id="KW-0285">Flavoprotein</keyword>
<comment type="cofactor">
    <cofactor evidence="1">
        <name>FMN</name>
        <dbReference type="ChEBI" id="CHEBI:58210"/>
    </cofactor>
</comment>
<evidence type="ECO:0000313" key="6">
    <source>
        <dbReference type="Proteomes" id="UP000832097"/>
    </source>
</evidence>
<protein>
    <submittedName>
        <fullName evidence="5">Flavin reductase family protein</fullName>
    </submittedName>
</protein>
<evidence type="ECO:0000259" key="4">
    <source>
        <dbReference type="Pfam" id="PF01613"/>
    </source>
</evidence>
<dbReference type="InterPro" id="IPR012349">
    <property type="entry name" value="Split_barrel_FMN-bd"/>
</dbReference>
<dbReference type="PANTHER" id="PTHR43567:SF1">
    <property type="entry name" value="FLAVOREDOXIN"/>
    <property type="match status" value="1"/>
</dbReference>
<dbReference type="Proteomes" id="UP000832097">
    <property type="component" value="Chromosome"/>
</dbReference>
<reference evidence="5 6" key="1">
    <citation type="submission" date="2022-03" db="EMBL/GenBank/DDBJ databases">
        <title>Mucilaginibacter sp. isolated from the gut of Protaetia brevitarsis seulensis larvae.</title>
        <authorList>
            <person name="Won M."/>
            <person name="Kim S.-J."/>
            <person name="Kwon S.-W."/>
        </authorList>
    </citation>
    <scope>NUCLEOTIDE SEQUENCE [LARGE SCALE GENOMIC DNA]</scope>
    <source>
        <strain evidence="5 6">CFWR-12</strain>
    </source>
</reference>
<accession>A0ABY4C0K6</accession>
<proteinExistence type="inferred from homology"/>